<organism evidence="2 3">
    <name type="scientific">Brumicola blandensis</name>
    <dbReference type="NCBI Taxonomy" id="3075611"/>
    <lineage>
        <taxon>Bacteria</taxon>
        <taxon>Pseudomonadati</taxon>
        <taxon>Pseudomonadota</taxon>
        <taxon>Gammaproteobacteria</taxon>
        <taxon>Alteromonadales</taxon>
        <taxon>Alteromonadaceae</taxon>
        <taxon>Brumicola</taxon>
    </lineage>
</organism>
<keyword evidence="1" id="KW-0812">Transmembrane</keyword>
<keyword evidence="1" id="KW-0472">Membrane</keyword>
<feature type="transmembrane region" description="Helical" evidence="1">
    <location>
        <begin position="6"/>
        <end position="26"/>
    </location>
</feature>
<keyword evidence="3" id="KW-1185">Reference proteome</keyword>
<protein>
    <recommendedName>
        <fullName evidence="4">DUF4064 domain-containing protein</fullName>
    </recommendedName>
</protein>
<keyword evidence="1" id="KW-1133">Transmembrane helix</keyword>
<reference evidence="2 3" key="1">
    <citation type="submission" date="2023-09" db="EMBL/GenBank/DDBJ databases">
        <authorList>
            <person name="Rey-Velasco X."/>
        </authorList>
    </citation>
    <scope>NUCLEOTIDE SEQUENCE [LARGE SCALE GENOMIC DNA]</scope>
    <source>
        <strain evidence="2 3">W409</strain>
    </source>
</reference>
<gene>
    <name evidence="2" type="ORF">RM544_14015</name>
</gene>
<name>A0AAW8R6M7_9ALTE</name>
<accession>A0AAW8R6M7</accession>
<evidence type="ECO:0000313" key="3">
    <source>
        <dbReference type="Proteomes" id="UP001249020"/>
    </source>
</evidence>
<sequence length="132" mass="14771">MNKEIIGKYVTVLGLLLFWAPLWGIVDTYLIMSSSFQEITLFGTNEPKISQEEMSSAALSTLMGLFLFLVALCLLTFTVVGLNYRTKWLFWILIAYSILLLFVFPIGTSLGIILLIALVLSRKKFGLVGDVI</sequence>
<dbReference type="AlphaFoldDB" id="A0AAW8R6M7"/>
<dbReference type="EMBL" id="JAVRIE010000006">
    <property type="protein sequence ID" value="MDT0583660.1"/>
    <property type="molecule type" value="Genomic_DNA"/>
</dbReference>
<evidence type="ECO:0000256" key="1">
    <source>
        <dbReference type="SAM" id="Phobius"/>
    </source>
</evidence>
<feature type="transmembrane region" description="Helical" evidence="1">
    <location>
        <begin position="57"/>
        <end position="82"/>
    </location>
</feature>
<comment type="caution">
    <text evidence="2">The sequence shown here is derived from an EMBL/GenBank/DDBJ whole genome shotgun (WGS) entry which is preliminary data.</text>
</comment>
<evidence type="ECO:0008006" key="4">
    <source>
        <dbReference type="Google" id="ProtNLM"/>
    </source>
</evidence>
<dbReference type="RefSeq" id="WP_311362429.1">
    <property type="nucleotide sequence ID" value="NZ_JAVRIE010000006.1"/>
</dbReference>
<evidence type="ECO:0000313" key="2">
    <source>
        <dbReference type="EMBL" id="MDT0583660.1"/>
    </source>
</evidence>
<proteinExistence type="predicted"/>
<feature type="transmembrane region" description="Helical" evidence="1">
    <location>
        <begin position="88"/>
        <end position="120"/>
    </location>
</feature>
<dbReference type="Proteomes" id="UP001249020">
    <property type="component" value="Unassembled WGS sequence"/>
</dbReference>